<evidence type="ECO:0000313" key="4">
    <source>
        <dbReference type="RefSeq" id="XP_034059797.1"/>
    </source>
</evidence>
<keyword evidence="3" id="KW-1185">Reference proteome</keyword>
<dbReference type="KEGG" id="gacu:117538305"/>
<dbReference type="GO" id="GO:0004197">
    <property type="term" value="F:cysteine-type endopeptidase activity"/>
    <property type="evidence" value="ECO:0007669"/>
    <property type="project" value="InterPro"/>
</dbReference>
<organism evidence="3 4">
    <name type="scientific">Gymnodraco acuticeps</name>
    <name type="common">Antarctic dragonfish</name>
    <dbReference type="NCBI Taxonomy" id="8218"/>
    <lineage>
        <taxon>Eukaryota</taxon>
        <taxon>Metazoa</taxon>
        <taxon>Chordata</taxon>
        <taxon>Craniata</taxon>
        <taxon>Vertebrata</taxon>
        <taxon>Euteleostomi</taxon>
        <taxon>Actinopterygii</taxon>
        <taxon>Neopterygii</taxon>
        <taxon>Teleostei</taxon>
        <taxon>Neoteleostei</taxon>
        <taxon>Acanthomorphata</taxon>
        <taxon>Eupercaria</taxon>
        <taxon>Perciformes</taxon>
        <taxon>Notothenioidei</taxon>
        <taxon>Bathydraconidae</taxon>
        <taxon>Gymnodraco</taxon>
    </lineage>
</organism>
<dbReference type="InterPro" id="IPR011600">
    <property type="entry name" value="Pept_C14_caspase"/>
</dbReference>
<dbReference type="InterPro" id="IPR001309">
    <property type="entry name" value="Pept_C14_p20"/>
</dbReference>
<feature type="domain" description="Caspase family p20" evidence="2">
    <location>
        <begin position="46"/>
        <end position="110"/>
    </location>
</feature>
<sequence>GIQETFPELKGNCPLPHPVQASSVDNTDHQQQRREEDEPYELKSQPTGLCLIINNETFPGDGKQIPENVRHGTDKDAGRLGEVFSWLGFRVLMCKDQTKDQMERALECFASQCGPFSAAGGQGPGVDWQRIHRSSRGSSAWRCLHLLCSQSRKQGCRIGG</sequence>
<dbReference type="PROSITE" id="PS50208">
    <property type="entry name" value="CASPASE_P20"/>
    <property type="match status" value="1"/>
</dbReference>
<dbReference type="Proteomes" id="UP000515161">
    <property type="component" value="Unplaced"/>
</dbReference>
<proteinExistence type="predicted"/>
<dbReference type="InParanoid" id="A0A6P8TUK2"/>
<evidence type="ECO:0000259" key="2">
    <source>
        <dbReference type="PROSITE" id="PS50208"/>
    </source>
</evidence>
<feature type="compositionally biased region" description="Basic and acidic residues" evidence="1">
    <location>
        <begin position="26"/>
        <end position="36"/>
    </location>
</feature>
<dbReference type="InterPro" id="IPR029030">
    <property type="entry name" value="Caspase-like_dom_sf"/>
</dbReference>
<protein>
    <submittedName>
        <fullName evidence="4">Caspase-10-like</fullName>
    </submittedName>
</protein>
<accession>A0A6P8TUK2</accession>
<dbReference type="PANTHER" id="PTHR10454">
    <property type="entry name" value="CASPASE"/>
    <property type="match status" value="1"/>
</dbReference>
<dbReference type="OrthoDB" id="6114029at2759"/>
<evidence type="ECO:0000256" key="1">
    <source>
        <dbReference type="SAM" id="MobiDB-lite"/>
    </source>
</evidence>
<dbReference type="PANTHER" id="PTHR10454:SF240">
    <property type="entry name" value="CASPASE 20, APOPTOSIS-RELATED CYSTEINE PEPTIDASE-RELATED"/>
    <property type="match status" value="1"/>
</dbReference>
<dbReference type="AlphaFoldDB" id="A0A6P8TUK2"/>
<dbReference type="GeneID" id="117538305"/>
<reference evidence="4" key="1">
    <citation type="submission" date="2025-08" db="UniProtKB">
        <authorList>
            <consortium name="RefSeq"/>
        </authorList>
    </citation>
    <scope>IDENTIFICATION</scope>
</reference>
<dbReference type="SUPFAM" id="SSF52129">
    <property type="entry name" value="Caspase-like"/>
    <property type="match status" value="1"/>
</dbReference>
<dbReference type="GO" id="GO:0005737">
    <property type="term" value="C:cytoplasm"/>
    <property type="evidence" value="ECO:0007669"/>
    <property type="project" value="TreeGrafter"/>
</dbReference>
<dbReference type="GO" id="GO:0006508">
    <property type="term" value="P:proteolysis"/>
    <property type="evidence" value="ECO:0007669"/>
    <property type="project" value="InterPro"/>
</dbReference>
<feature type="region of interest" description="Disordered" evidence="1">
    <location>
        <begin position="1"/>
        <end position="43"/>
    </location>
</feature>
<dbReference type="Pfam" id="PF00656">
    <property type="entry name" value="Peptidase_C14"/>
    <property type="match status" value="1"/>
</dbReference>
<dbReference type="Gene3D" id="3.40.50.1460">
    <property type="match status" value="1"/>
</dbReference>
<dbReference type="GO" id="GO:0043525">
    <property type="term" value="P:positive regulation of neuron apoptotic process"/>
    <property type="evidence" value="ECO:0007669"/>
    <property type="project" value="TreeGrafter"/>
</dbReference>
<feature type="non-terminal residue" evidence="4">
    <location>
        <position position="1"/>
    </location>
</feature>
<dbReference type="RefSeq" id="XP_034059797.1">
    <property type="nucleotide sequence ID" value="XM_034203906.1"/>
</dbReference>
<name>A0A6P8TUK2_GYMAC</name>
<dbReference type="GO" id="GO:0006915">
    <property type="term" value="P:apoptotic process"/>
    <property type="evidence" value="ECO:0007669"/>
    <property type="project" value="TreeGrafter"/>
</dbReference>
<dbReference type="InterPro" id="IPR002398">
    <property type="entry name" value="Pept_C14"/>
</dbReference>
<gene>
    <name evidence="4" type="primary">LOC117538305</name>
</gene>
<dbReference type="GO" id="GO:0035877">
    <property type="term" value="F:death effector domain binding"/>
    <property type="evidence" value="ECO:0007669"/>
    <property type="project" value="TreeGrafter"/>
</dbReference>
<evidence type="ECO:0000313" key="3">
    <source>
        <dbReference type="Proteomes" id="UP000515161"/>
    </source>
</evidence>